<evidence type="ECO:0000256" key="1">
    <source>
        <dbReference type="SAM" id="Phobius"/>
    </source>
</evidence>
<organism evidence="2 3">
    <name type="scientific">Massilia violaceinigra</name>
    <dbReference type="NCBI Taxonomy" id="2045208"/>
    <lineage>
        <taxon>Bacteria</taxon>
        <taxon>Pseudomonadati</taxon>
        <taxon>Pseudomonadota</taxon>
        <taxon>Betaproteobacteria</taxon>
        <taxon>Burkholderiales</taxon>
        <taxon>Oxalobacteraceae</taxon>
        <taxon>Telluria group</taxon>
        <taxon>Massilia</taxon>
    </lineage>
</organism>
<keyword evidence="1" id="KW-0812">Transmembrane</keyword>
<sequence>MSNFTYIAIAAAVVVLVGGHTAWQIRGLFRAKAADAKLLAHGDICYAKVVSARQSGTLINDHPLCVVRLVDVQAPATQRDIAQPIELINLPAIQTGCTVALRVDRSSGRALIDFSRS</sequence>
<proteinExistence type="predicted"/>
<name>A0A2D2DN37_9BURK</name>
<dbReference type="AlphaFoldDB" id="A0A2D2DN37"/>
<evidence type="ECO:0000313" key="2">
    <source>
        <dbReference type="EMBL" id="ATQ76371.1"/>
    </source>
</evidence>
<keyword evidence="1" id="KW-1133">Transmembrane helix</keyword>
<dbReference type="RefSeq" id="WP_099877132.1">
    <property type="nucleotide sequence ID" value="NZ_CP024608.1"/>
</dbReference>
<reference evidence="2" key="1">
    <citation type="submission" date="2017-10" db="EMBL/GenBank/DDBJ databases">
        <title>Massilia psychrophilum sp. nov., a novel purple-pigmented bacterium isolated from Tianshan glacier, Xinjiang Municipality, China.</title>
        <authorList>
            <person name="Wang H."/>
        </authorList>
    </citation>
    <scope>NUCLEOTIDE SEQUENCE [LARGE SCALE GENOMIC DNA]</scope>
    <source>
        <strain evidence="2">B2</strain>
    </source>
</reference>
<dbReference type="EMBL" id="CP024608">
    <property type="protein sequence ID" value="ATQ76371.1"/>
    <property type="molecule type" value="Genomic_DNA"/>
</dbReference>
<feature type="transmembrane region" description="Helical" evidence="1">
    <location>
        <begin position="6"/>
        <end position="23"/>
    </location>
</feature>
<evidence type="ECO:0000313" key="3">
    <source>
        <dbReference type="Proteomes" id="UP000229897"/>
    </source>
</evidence>
<dbReference type="Proteomes" id="UP000229897">
    <property type="component" value="Chromosome"/>
</dbReference>
<keyword evidence="1" id="KW-0472">Membrane</keyword>
<protein>
    <submittedName>
        <fullName evidence="2">Uncharacterized protein</fullName>
    </submittedName>
</protein>
<accession>A0A2D2DN37</accession>
<keyword evidence="3" id="KW-1185">Reference proteome</keyword>
<gene>
    <name evidence="2" type="ORF">CR152_18940</name>
</gene>
<dbReference type="KEGG" id="mass:CR152_18940"/>
<dbReference type="OrthoDB" id="8778288at2"/>